<gene>
    <name evidence="2" type="ORF">CU669_17370</name>
</gene>
<keyword evidence="1" id="KW-0175">Coiled coil</keyword>
<dbReference type="RefSeq" id="WP_112146867.1">
    <property type="nucleotide sequence ID" value="NZ_PGTO01000019.1"/>
</dbReference>
<comment type="caution">
    <text evidence="2">The sequence shown here is derived from an EMBL/GenBank/DDBJ whole genome shotgun (WGS) entry which is preliminary data.</text>
</comment>
<evidence type="ECO:0000313" key="3">
    <source>
        <dbReference type="Proteomes" id="UP000251075"/>
    </source>
</evidence>
<proteinExistence type="predicted"/>
<dbReference type="EMBL" id="PGTO01000019">
    <property type="protein sequence ID" value="RAU20605.1"/>
    <property type="molecule type" value="Genomic_DNA"/>
</dbReference>
<keyword evidence="3" id="KW-1185">Reference proteome</keyword>
<name>A0A364NUL7_9PROT</name>
<evidence type="ECO:0000313" key="2">
    <source>
        <dbReference type="EMBL" id="RAU20605.1"/>
    </source>
</evidence>
<accession>A0A364NUL7</accession>
<protein>
    <recommendedName>
        <fullName evidence="4">J domain-containing protein</fullName>
    </recommendedName>
</protein>
<dbReference type="OrthoDB" id="7351213at2"/>
<feature type="coiled-coil region" evidence="1">
    <location>
        <begin position="71"/>
        <end position="129"/>
    </location>
</feature>
<dbReference type="AlphaFoldDB" id="A0A364NUL7"/>
<dbReference type="Proteomes" id="UP000251075">
    <property type="component" value="Unassembled WGS sequence"/>
</dbReference>
<reference evidence="2 3" key="1">
    <citation type="submission" date="2017-11" db="EMBL/GenBank/DDBJ databases">
        <title>Draft genome sequence of magnetotactic bacterium Magnetospirillum kuznetsovii LBB-42.</title>
        <authorList>
            <person name="Grouzdev D.S."/>
            <person name="Rysina M.S."/>
            <person name="Baslerov R.V."/>
            <person name="Koziaeva V."/>
        </authorList>
    </citation>
    <scope>NUCLEOTIDE SEQUENCE [LARGE SCALE GENOMIC DNA]</scope>
    <source>
        <strain evidence="2 3">LBB-42</strain>
    </source>
</reference>
<sequence>MNEDQSHLKEAAARAERLFEVTGAKGGAEPPARDLEERVEEVRRGLSYWLWRLSGRPAAKPEASLGGSGAMARMARTVDNYAQDLERAREHIATLEARLAEKDRGAELVAAAETRAREAAGRAAEAEHALALANSRIEIQKDALEITKAAAKSGTVADTKFREAKRAFARMYHPDSGTDPARQRLFSEFWPVLERIEREN</sequence>
<organism evidence="2 3">
    <name type="scientific">Paramagnetospirillum kuznetsovii</name>
    <dbReference type="NCBI Taxonomy" id="2053833"/>
    <lineage>
        <taxon>Bacteria</taxon>
        <taxon>Pseudomonadati</taxon>
        <taxon>Pseudomonadota</taxon>
        <taxon>Alphaproteobacteria</taxon>
        <taxon>Rhodospirillales</taxon>
        <taxon>Magnetospirillaceae</taxon>
        <taxon>Paramagnetospirillum</taxon>
    </lineage>
</organism>
<evidence type="ECO:0000256" key="1">
    <source>
        <dbReference type="SAM" id="Coils"/>
    </source>
</evidence>
<evidence type="ECO:0008006" key="4">
    <source>
        <dbReference type="Google" id="ProtNLM"/>
    </source>
</evidence>